<feature type="domain" description="STAS" evidence="1">
    <location>
        <begin position="16"/>
        <end position="114"/>
    </location>
</feature>
<protein>
    <submittedName>
        <fullName evidence="2">STAS domain-containing protein</fullName>
    </submittedName>
</protein>
<name>A0A516RK28_STRST</name>
<dbReference type="AlphaFoldDB" id="A0A516RK28"/>
<evidence type="ECO:0000313" key="2">
    <source>
        <dbReference type="EMBL" id="QDQ15984.1"/>
    </source>
</evidence>
<dbReference type="InterPro" id="IPR036513">
    <property type="entry name" value="STAS_dom_sf"/>
</dbReference>
<organism evidence="2 3">
    <name type="scientific">Streptomyces spectabilis</name>
    <dbReference type="NCBI Taxonomy" id="68270"/>
    <lineage>
        <taxon>Bacteria</taxon>
        <taxon>Bacillati</taxon>
        <taxon>Actinomycetota</taxon>
        <taxon>Actinomycetes</taxon>
        <taxon>Kitasatosporales</taxon>
        <taxon>Streptomycetaceae</taxon>
        <taxon>Streptomyces</taxon>
    </lineage>
</organism>
<proteinExistence type="predicted"/>
<accession>A0A516RK28</accession>
<dbReference type="Pfam" id="PF13466">
    <property type="entry name" value="STAS_2"/>
    <property type="match status" value="1"/>
</dbReference>
<dbReference type="CDD" id="cd07043">
    <property type="entry name" value="STAS_anti-anti-sigma_factors"/>
    <property type="match status" value="1"/>
</dbReference>
<dbReference type="SUPFAM" id="SSF52091">
    <property type="entry name" value="SpoIIaa-like"/>
    <property type="match status" value="1"/>
</dbReference>
<dbReference type="Gene3D" id="3.30.750.24">
    <property type="entry name" value="STAS domain"/>
    <property type="match status" value="1"/>
</dbReference>
<evidence type="ECO:0000259" key="1">
    <source>
        <dbReference type="PROSITE" id="PS50801"/>
    </source>
</evidence>
<dbReference type="InterPro" id="IPR058548">
    <property type="entry name" value="MlaB-like_STAS"/>
</dbReference>
<dbReference type="InterPro" id="IPR002645">
    <property type="entry name" value="STAS_dom"/>
</dbReference>
<evidence type="ECO:0000313" key="3">
    <source>
        <dbReference type="Proteomes" id="UP000316806"/>
    </source>
</evidence>
<gene>
    <name evidence="2" type="ORF">FH965_40115</name>
</gene>
<dbReference type="Proteomes" id="UP000316806">
    <property type="component" value="Chromosome"/>
</dbReference>
<sequence>MSFEAYFGFTGDTATIYLSGDLTDKRVPAVRTLIDQALSRPVNRLVLRMRGLTSLSAAGVRCLCCTQQQLPAGAQIVVDGACDSVRRVLQASGFAQAVTLIEGSLSLPDEPAAA</sequence>
<dbReference type="PROSITE" id="PS50801">
    <property type="entry name" value="STAS"/>
    <property type="match status" value="1"/>
</dbReference>
<dbReference type="EMBL" id="CP040916">
    <property type="protein sequence ID" value="QDQ15984.1"/>
    <property type="molecule type" value="Genomic_DNA"/>
</dbReference>
<dbReference type="RefSeq" id="WP_144323184.1">
    <property type="nucleotide sequence ID" value="NZ_CP040916.1"/>
</dbReference>
<reference evidence="2 3" key="1">
    <citation type="journal article" date="2019" name="J. Ind. Microbiol. Biotechnol.">
        <title>The complete genomic sequence of Streptomyces spectabilis NRRL-2792 and identification of secondary metabolite biosynthetic gene clusters.</title>
        <authorList>
            <person name="Sinha A."/>
            <person name="Phillips-Salemka S."/>
            <person name="Niraula T.A."/>
            <person name="Short K.A."/>
            <person name="Niraula N.P."/>
        </authorList>
    </citation>
    <scope>NUCLEOTIDE SEQUENCE [LARGE SCALE GENOMIC DNA]</scope>
    <source>
        <strain evidence="2 3">NRRL 2792</strain>
    </source>
</reference>